<dbReference type="eggNOG" id="KOG3131">
    <property type="taxonomic scope" value="Eukaryota"/>
</dbReference>
<dbReference type="GO" id="GO:0005737">
    <property type="term" value="C:cytoplasm"/>
    <property type="evidence" value="ECO:0000318"/>
    <property type="project" value="GO_Central"/>
</dbReference>
<proteinExistence type="inferred from homology"/>
<dbReference type="PANTHER" id="PTHR28626:SF3">
    <property type="entry name" value="SRR1-LIKE PROTEIN"/>
    <property type="match status" value="1"/>
</dbReference>
<protein>
    <recommendedName>
        <fullName evidence="2">SRR1-like domain-containing protein</fullName>
    </recommendedName>
</protein>
<sequence>MASGCEEVWTLVTNRRRNGGRTRRTIEQARQKMETLNQPWTPVDTEIDSQGESKLMEKMQNSMKKVRGSEFYNRFLGQLESPLLSANFPRVLGSTSKLGMVVYGIGSIEASEMSRLQLSLAILLRENLDCIDGMEIFDPIISSIEVKVMERFGCSFISINEMGRREVMKPTLFFMPHCDAFMYDNLLAANWKPVNLNRIVLFGNSFEKYESAITVFRSKVADALKYVMGIRKYAMEFLIETCSEDFFYAFHSISWHFFDLDPLMDLRILDL</sequence>
<dbReference type="OrthoDB" id="551431at2759"/>
<dbReference type="HOGENOM" id="CLU_062516_1_0_1"/>
<dbReference type="OMA" id="SWHFFKL"/>
<dbReference type="Pfam" id="PF07985">
    <property type="entry name" value="SRR1"/>
    <property type="match status" value="1"/>
</dbReference>
<dbReference type="Gramene" id="ERN14891">
    <property type="protein sequence ID" value="ERN14891"/>
    <property type="gene ID" value="AMTR_s00032p00165380"/>
</dbReference>
<keyword evidence="4" id="KW-1185">Reference proteome</keyword>
<dbReference type="InterPro" id="IPR040044">
    <property type="entry name" value="SRR1L"/>
</dbReference>
<dbReference type="KEGG" id="atr:18443169"/>
<evidence type="ECO:0000313" key="3">
    <source>
        <dbReference type="EMBL" id="ERN14891.1"/>
    </source>
</evidence>
<comment type="similarity">
    <text evidence="1">Belongs to the SRR1 family.</text>
</comment>
<name>U5CNZ7_AMBTC</name>
<dbReference type="Proteomes" id="UP000017836">
    <property type="component" value="Unassembled WGS sequence"/>
</dbReference>
<accession>U5CNZ7</accession>
<evidence type="ECO:0000313" key="4">
    <source>
        <dbReference type="Proteomes" id="UP000017836"/>
    </source>
</evidence>
<evidence type="ECO:0000256" key="1">
    <source>
        <dbReference type="ARBA" id="ARBA00009856"/>
    </source>
</evidence>
<feature type="domain" description="SRR1-like" evidence="2">
    <location>
        <begin position="94"/>
        <end position="257"/>
    </location>
</feature>
<dbReference type="PANTHER" id="PTHR28626">
    <property type="entry name" value="SRR1-LIKE PROTEIN"/>
    <property type="match status" value="1"/>
</dbReference>
<dbReference type="InterPro" id="IPR012942">
    <property type="entry name" value="SRR1-like"/>
</dbReference>
<reference evidence="4" key="1">
    <citation type="journal article" date="2013" name="Science">
        <title>The Amborella genome and the evolution of flowering plants.</title>
        <authorList>
            <consortium name="Amborella Genome Project"/>
        </authorList>
    </citation>
    <scope>NUCLEOTIDE SEQUENCE [LARGE SCALE GENOMIC DNA]</scope>
</reference>
<dbReference type="GO" id="GO:0005634">
    <property type="term" value="C:nucleus"/>
    <property type="evidence" value="ECO:0000318"/>
    <property type="project" value="GO_Central"/>
</dbReference>
<dbReference type="AlphaFoldDB" id="U5CNZ7"/>
<organism evidence="3 4">
    <name type="scientific">Amborella trichopoda</name>
    <dbReference type="NCBI Taxonomy" id="13333"/>
    <lineage>
        <taxon>Eukaryota</taxon>
        <taxon>Viridiplantae</taxon>
        <taxon>Streptophyta</taxon>
        <taxon>Embryophyta</taxon>
        <taxon>Tracheophyta</taxon>
        <taxon>Spermatophyta</taxon>
        <taxon>Magnoliopsida</taxon>
        <taxon>Amborellales</taxon>
        <taxon>Amborellaceae</taxon>
        <taxon>Amborella</taxon>
    </lineage>
</organism>
<dbReference type="EMBL" id="KI392518">
    <property type="protein sequence ID" value="ERN14891.1"/>
    <property type="molecule type" value="Genomic_DNA"/>
</dbReference>
<evidence type="ECO:0000259" key="2">
    <source>
        <dbReference type="Pfam" id="PF07985"/>
    </source>
</evidence>
<gene>
    <name evidence="3" type="ORF">AMTR_s00032p00165380</name>
</gene>
<dbReference type="STRING" id="13333.U5CNZ7"/>